<dbReference type="EMBL" id="DRWX01000049">
    <property type="protein sequence ID" value="HHM95787.1"/>
    <property type="molecule type" value="Genomic_DNA"/>
</dbReference>
<comment type="caution">
    <text evidence="2">The sequence shown here is derived from an EMBL/GenBank/DDBJ whole genome shotgun (WGS) entry which is preliminary data.</text>
</comment>
<evidence type="ECO:0000313" key="2">
    <source>
        <dbReference type="EMBL" id="HHM95787.1"/>
    </source>
</evidence>
<sequence>MYIGRFPYGRYARAPQPDLTVEDLRRVYVLVPREDGRGDENITVAEMTDRQFREWIVAKAALHGVPLIPPLGRIGLETRVRLLNYLIHQGVRIYLVPKPEA</sequence>
<name>A0A7C1K1D4_THERO</name>
<gene>
    <name evidence="2" type="ORF">ENM21_01000</name>
    <name evidence="1" type="ORF">ENP47_11355</name>
</gene>
<protein>
    <submittedName>
        <fullName evidence="2">Uncharacterized protein</fullName>
    </submittedName>
</protein>
<organism evidence="2">
    <name type="scientific">Thermomicrobium roseum</name>
    <dbReference type="NCBI Taxonomy" id="500"/>
    <lineage>
        <taxon>Bacteria</taxon>
        <taxon>Pseudomonadati</taxon>
        <taxon>Thermomicrobiota</taxon>
        <taxon>Thermomicrobia</taxon>
        <taxon>Thermomicrobiales</taxon>
        <taxon>Thermomicrobiaceae</taxon>
        <taxon>Thermomicrobium</taxon>
    </lineage>
</organism>
<dbReference type="EMBL" id="DSJL01000011">
    <property type="protein sequence ID" value="HEF66173.1"/>
    <property type="molecule type" value="Genomic_DNA"/>
</dbReference>
<evidence type="ECO:0000313" key="1">
    <source>
        <dbReference type="EMBL" id="HEF66173.1"/>
    </source>
</evidence>
<reference evidence="2" key="1">
    <citation type="journal article" date="2020" name="mSystems">
        <title>Genome- and Community-Level Interaction Insights into Carbon Utilization and Element Cycling Functions of Hydrothermarchaeota in Hydrothermal Sediment.</title>
        <authorList>
            <person name="Zhou Z."/>
            <person name="Liu Y."/>
            <person name="Xu W."/>
            <person name="Pan J."/>
            <person name="Luo Z.H."/>
            <person name="Li M."/>
        </authorList>
    </citation>
    <scope>NUCLEOTIDE SEQUENCE [LARGE SCALE GENOMIC DNA]</scope>
    <source>
        <strain evidence="2">SpSt-1065</strain>
        <strain evidence="1">SpSt-222</strain>
    </source>
</reference>
<accession>A0A7C1K1D4</accession>
<dbReference type="AlphaFoldDB" id="A0A7C1K1D4"/>
<proteinExistence type="predicted"/>